<organism evidence="1">
    <name type="scientific">Thermofilum pendens</name>
    <dbReference type="NCBI Taxonomy" id="2269"/>
    <lineage>
        <taxon>Archaea</taxon>
        <taxon>Thermoproteota</taxon>
        <taxon>Thermoprotei</taxon>
        <taxon>Thermofilales</taxon>
        <taxon>Thermofilaceae</taxon>
        <taxon>Thermofilum</taxon>
    </lineage>
</organism>
<evidence type="ECO:0000313" key="2">
    <source>
        <dbReference type="EMBL" id="HHP04665.1"/>
    </source>
</evidence>
<dbReference type="EMBL" id="DSKP01000122">
    <property type="protein sequence ID" value="HEB48834.1"/>
    <property type="molecule type" value="Genomic_DNA"/>
</dbReference>
<reference evidence="1" key="1">
    <citation type="journal article" date="2020" name="mSystems">
        <title>Genome- and Community-Level Interaction Insights into Carbon Utilization and Element Cycling Functions of Hydrothermarchaeota in Hydrothermal Sediment.</title>
        <authorList>
            <person name="Zhou Z."/>
            <person name="Liu Y."/>
            <person name="Xu W."/>
            <person name="Pan J."/>
            <person name="Luo Z.H."/>
            <person name="Li M."/>
        </authorList>
    </citation>
    <scope>NUCLEOTIDE SEQUENCE [LARGE SCALE GENOMIC DNA]</scope>
    <source>
        <strain evidence="2">SpSt-1125</strain>
        <strain evidence="1">SpSt-25</strain>
    </source>
</reference>
<dbReference type="PANTHER" id="PTHR16537">
    <property type="entry name" value="SJOEGREN SYNDROME/SCLERODERMA AUTOANTIGEN 1"/>
    <property type="match status" value="1"/>
</dbReference>
<proteinExistence type="predicted"/>
<dbReference type="InterPro" id="IPR009563">
    <property type="entry name" value="SSSCA1"/>
</dbReference>
<dbReference type="AlphaFoldDB" id="A0A7C1PM81"/>
<protein>
    <recommendedName>
        <fullName evidence="3">Sjogrens syndrome scleroderma autoantigen 1</fullName>
    </recommendedName>
</protein>
<dbReference type="PANTHER" id="PTHR16537:SF1">
    <property type="entry name" value="PROTEIN ZNRD2"/>
    <property type="match status" value="1"/>
</dbReference>
<dbReference type="InterPro" id="IPR051888">
    <property type="entry name" value="UPF0148_domain"/>
</dbReference>
<sequence length="144" mass="16035">MRACVWQSVLVPSVLENWENMSGEKAVITRMATLLKSGATMLNELCPVCKVPLFRLKTGEVLCPSCGQRFVLVSSDEEEIRARTALTLRNLEATVVEKIEFLRRKVAETESLDELIDAGKALATFLQVLEQARRVRISEQAPSG</sequence>
<dbReference type="Pfam" id="PF06677">
    <property type="entry name" value="Auto_anti-p27"/>
    <property type="match status" value="1"/>
</dbReference>
<comment type="caution">
    <text evidence="1">The sequence shown here is derived from an EMBL/GenBank/DDBJ whole genome shotgun (WGS) entry which is preliminary data.</text>
</comment>
<accession>A0A7C1PM81</accession>
<dbReference type="EMBL" id="DRZM01000089">
    <property type="protein sequence ID" value="HHP04665.1"/>
    <property type="molecule type" value="Genomic_DNA"/>
</dbReference>
<gene>
    <name evidence="2" type="ORF">ENM88_02810</name>
    <name evidence="1" type="ORF">ENP77_03465</name>
</gene>
<evidence type="ECO:0008006" key="3">
    <source>
        <dbReference type="Google" id="ProtNLM"/>
    </source>
</evidence>
<evidence type="ECO:0000313" key="1">
    <source>
        <dbReference type="EMBL" id="HEB48834.1"/>
    </source>
</evidence>
<name>A0A7C1PM81_THEPE</name>